<evidence type="ECO:0000256" key="6">
    <source>
        <dbReference type="ARBA" id="ARBA00023242"/>
    </source>
</evidence>
<dbReference type="InterPro" id="IPR003173">
    <property type="entry name" value="PC4_C"/>
</dbReference>
<keyword evidence="3" id="KW-0805">Transcription regulation</keyword>
<feature type="compositionally biased region" description="Basic and acidic residues" evidence="7">
    <location>
        <begin position="21"/>
        <end position="54"/>
    </location>
</feature>
<comment type="subcellular location">
    <subcellularLocation>
        <location evidence="1">Nucleus</location>
    </subcellularLocation>
</comment>
<evidence type="ECO:0000259" key="8">
    <source>
        <dbReference type="Pfam" id="PF02229"/>
    </source>
</evidence>
<keyword evidence="4" id="KW-0238">DNA-binding</keyword>
<dbReference type="OrthoDB" id="2505440at2759"/>
<dbReference type="PANTHER" id="PTHR13215">
    <property type="entry name" value="RNA POLYMERASE II TRANSCRIPTIONAL COACTIVATOR"/>
    <property type="match status" value="1"/>
</dbReference>
<dbReference type="GO" id="GO:0003677">
    <property type="term" value="F:DNA binding"/>
    <property type="evidence" value="ECO:0007669"/>
    <property type="project" value="UniProtKB-KW"/>
</dbReference>
<dbReference type="Proteomes" id="UP000620104">
    <property type="component" value="Unassembled WGS sequence"/>
</dbReference>
<evidence type="ECO:0000256" key="5">
    <source>
        <dbReference type="ARBA" id="ARBA00023163"/>
    </source>
</evidence>
<dbReference type="EMBL" id="BLZA01000057">
    <property type="protein sequence ID" value="GHJ90175.1"/>
    <property type="molecule type" value="Genomic_DNA"/>
</dbReference>
<organism evidence="9 10">
    <name type="scientific">Naganishia liquefaciens</name>
    <dbReference type="NCBI Taxonomy" id="104408"/>
    <lineage>
        <taxon>Eukaryota</taxon>
        <taxon>Fungi</taxon>
        <taxon>Dikarya</taxon>
        <taxon>Basidiomycota</taxon>
        <taxon>Agaricomycotina</taxon>
        <taxon>Tremellomycetes</taxon>
        <taxon>Filobasidiales</taxon>
        <taxon>Filobasidiaceae</taxon>
        <taxon>Naganishia</taxon>
    </lineage>
</organism>
<feature type="region of interest" description="Disordered" evidence="7">
    <location>
        <begin position="157"/>
        <end position="183"/>
    </location>
</feature>
<protein>
    <recommendedName>
        <fullName evidence="8">Transcriptional coactivator p15 (PC4) C-terminal domain-containing protein</fullName>
    </recommendedName>
</protein>
<accession>A0A8H3YHM8</accession>
<keyword evidence="10" id="KW-1185">Reference proteome</keyword>
<comment type="caution">
    <text evidence="9">The sequence shown here is derived from an EMBL/GenBank/DDBJ whole genome shotgun (WGS) entry which is preliminary data.</text>
</comment>
<comment type="similarity">
    <text evidence="2">Belongs to the transcriptional coactivator PC4 family.</text>
</comment>
<reference evidence="9" key="1">
    <citation type="submission" date="2020-07" db="EMBL/GenBank/DDBJ databases">
        <title>Draft Genome Sequence of a Deep-Sea Yeast, Naganishia (Cryptococcus) liquefaciens strain N6.</title>
        <authorList>
            <person name="Han Y.W."/>
            <person name="Kajitani R."/>
            <person name="Morimoto H."/>
            <person name="Parhat M."/>
            <person name="Tsubouchi H."/>
            <person name="Bakenova O."/>
            <person name="Ogata M."/>
            <person name="Argunhan B."/>
            <person name="Aoki R."/>
            <person name="Kajiwara S."/>
            <person name="Itoh T."/>
            <person name="Iwasaki H."/>
        </authorList>
    </citation>
    <scope>NUCLEOTIDE SEQUENCE</scope>
    <source>
        <strain evidence="9">N6</strain>
    </source>
</reference>
<feature type="region of interest" description="Disordered" evidence="7">
    <location>
        <begin position="1"/>
        <end position="81"/>
    </location>
</feature>
<dbReference type="AlphaFoldDB" id="A0A8H3YHM8"/>
<proteinExistence type="inferred from homology"/>
<feature type="domain" description="Transcriptional coactivator p15 (PC4) C-terminal" evidence="8">
    <location>
        <begin position="94"/>
        <end position="146"/>
    </location>
</feature>
<evidence type="ECO:0000313" key="9">
    <source>
        <dbReference type="EMBL" id="GHJ90175.1"/>
    </source>
</evidence>
<dbReference type="InterPro" id="IPR045125">
    <property type="entry name" value="Sub1/Tcp4-like"/>
</dbReference>
<dbReference type="Gene3D" id="2.30.31.10">
    <property type="entry name" value="Transcriptional Coactivator Pc4, Chain A"/>
    <property type="match status" value="1"/>
</dbReference>
<name>A0A8H3YHM8_9TREE</name>
<dbReference type="GO" id="GO:0005634">
    <property type="term" value="C:nucleus"/>
    <property type="evidence" value="ECO:0007669"/>
    <property type="project" value="UniProtKB-SubCell"/>
</dbReference>
<dbReference type="Pfam" id="PF02229">
    <property type="entry name" value="PC4"/>
    <property type="match status" value="1"/>
</dbReference>
<keyword evidence="5" id="KW-0804">Transcription</keyword>
<gene>
    <name evidence="9" type="ORF">NliqN6_6577</name>
</gene>
<evidence type="ECO:0000256" key="4">
    <source>
        <dbReference type="ARBA" id="ARBA00023125"/>
    </source>
</evidence>
<evidence type="ECO:0000256" key="1">
    <source>
        <dbReference type="ARBA" id="ARBA00004123"/>
    </source>
</evidence>
<dbReference type="InterPro" id="IPR009044">
    <property type="entry name" value="ssDNA-bd_transcriptional_reg"/>
</dbReference>
<feature type="compositionally biased region" description="Basic residues" evidence="7">
    <location>
        <begin position="173"/>
        <end position="183"/>
    </location>
</feature>
<sequence length="183" mass="20418">MPGIKSESTVKDETGELDQGDVVKQEEPKHESRADEGIKVEASVKPEEETPREPTDEEESREEPRSKKRKVADRADMDEDAVEAFVNENGENYIELSNKRRATVREFKGSTLIDLREYYTDKSGEEKPGAKGLSLTAEQWVKLKNAIPQIDAWVAAAESRTSKKPESGASKNGRGKGRGRVRS</sequence>
<dbReference type="GO" id="GO:0003713">
    <property type="term" value="F:transcription coactivator activity"/>
    <property type="evidence" value="ECO:0007669"/>
    <property type="project" value="InterPro"/>
</dbReference>
<evidence type="ECO:0000313" key="10">
    <source>
        <dbReference type="Proteomes" id="UP000620104"/>
    </source>
</evidence>
<dbReference type="SUPFAM" id="SSF54447">
    <property type="entry name" value="ssDNA-binding transcriptional regulator domain"/>
    <property type="match status" value="1"/>
</dbReference>
<evidence type="ECO:0000256" key="3">
    <source>
        <dbReference type="ARBA" id="ARBA00023015"/>
    </source>
</evidence>
<evidence type="ECO:0000256" key="7">
    <source>
        <dbReference type="SAM" id="MobiDB-lite"/>
    </source>
</evidence>
<keyword evidence="6" id="KW-0539">Nucleus</keyword>
<evidence type="ECO:0000256" key="2">
    <source>
        <dbReference type="ARBA" id="ARBA00009001"/>
    </source>
</evidence>
<dbReference type="GO" id="GO:0060261">
    <property type="term" value="P:positive regulation of transcription initiation by RNA polymerase II"/>
    <property type="evidence" value="ECO:0007669"/>
    <property type="project" value="InterPro"/>
</dbReference>